<dbReference type="WBParaSite" id="HPBE_0002258301-mRNA-1">
    <property type="protein sequence ID" value="HPBE_0002258301-mRNA-1"/>
    <property type="gene ID" value="HPBE_0002258301"/>
</dbReference>
<evidence type="ECO:0000256" key="1">
    <source>
        <dbReference type="SAM" id="MobiDB-lite"/>
    </source>
</evidence>
<dbReference type="EMBL" id="UZAH01034141">
    <property type="protein sequence ID" value="VDP33502.1"/>
    <property type="molecule type" value="Genomic_DNA"/>
</dbReference>
<feature type="transmembrane region" description="Helical" evidence="2">
    <location>
        <begin position="70"/>
        <end position="93"/>
    </location>
</feature>
<feature type="transmembrane region" description="Helical" evidence="2">
    <location>
        <begin position="165"/>
        <end position="187"/>
    </location>
</feature>
<protein>
    <submittedName>
        <fullName evidence="5">Transmembrane protein</fullName>
    </submittedName>
</protein>
<gene>
    <name evidence="3" type="ORF">HPBE_LOCUS22582</name>
</gene>
<feature type="transmembrane region" description="Helical" evidence="2">
    <location>
        <begin position="41"/>
        <end position="58"/>
    </location>
</feature>
<dbReference type="AlphaFoldDB" id="A0A183GIV4"/>
<name>A0A183GIV4_HELPZ</name>
<accession>A0A183GIV4</accession>
<accession>A0A3P8C4A7</accession>
<organism evidence="4 5">
    <name type="scientific">Heligmosomoides polygyrus</name>
    <name type="common">Parasitic roundworm</name>
    <dbReference type="NCBI Taxonomy" id="6339"/>
    <lineage>
        <taxon>Eukaryota</taxon>
        <taxon>Metazoa</taxon>
        <taxon>Ecdysozoa</taxon>
        <taxon>Nematoda</taxon>
        <taxon>Chromadorea</taxon>
        <taxon>Rhabditida</taxon>
        <taxon>Rhabditina</taxon>
        <taxon>Rhabditomorpha</taxon>
        <taxon>Strongyloidea</taxon>
        <taxon>Heligmosomidae</taxon>
        <taxon>Heligmosomoides</taxon>
    </lineage>
</organism>
<keyword evidence="2" id="KW-0472">Membrane</keyword>
<dbReference type="Proteomes" id="UP000050761">
    <property type="component" value="Unassembled WGS sequence"/>
</dbReference>
<evidence type="ECO:0000313" key="3">
    <source>
        <dbReference type="EMBL" id="VDP33502.1"/>
    </source>
</evidence>
<feature type="transmembrane region" description="Helical" evidence="2">
    <location>
        <begin position="12"/>
        <end position="35"/>
    </location>
</feature>
<reference evidence="5" key="2">
    <citation type="submission" date="2019-09" db="UniProtKB">
        <authorList>
            <consortium name="WormBaseParasite"/>
        </authorList>
    </citation>
    <scope>IDENTIFICATION</scope>
</reference>
<keyword evidence="2" id="KW-1133">Transmembrane helix</keyword>
<keyword evidence="4" id="KW-1185">Reference proteome</keyword>
<dbReference type="OrthoDB" id="5865668at2759"/>
<feature type="compositionally biased region" description="Low complexity" evidence="1">
    <location>
        <begin position="266"/>
        <end position="280"/>
    </location>
</feature>
<evidence type="ECO:0000313" key="4">
    <source>
        <dbReference type="Proteomes" id="UP000050761"/>
    </source>
</evidence>
<evidence type="ECO:0000313" key="5">
    <source>
        <dbReference type="WBParaSite" id="HPBE_0002258301-mRNA-1"/>
    </source>
</evidence>
<sequence length="280" mass="31116">MYDEEPRAFCNLPLSGTVGILSSMVLLSQVLALFLVFADNFFVYFFELFIAFAMVFFLSQGVRHKKSSHLTIYMAYLAIYVFMMIFIVFAILIDLSFLPSYRRHCGNQFRSSTTSRPFSTTAAAAASLKPSSRIARSPQLLDQSSDNNNDCAAINGAFWADVWCAVTLSLVSIVVACVQIRYTLLLYRQRSTMNVSYQHFVPGAPPRYTPESPHTIQTSPAQVEAGPLPVKTAQPEVTTLQAETLVPPQNVQPDKPRLPPAFLQVEGPPEYTETPGPSEI</sequence>
<keyword evidence="2" id="KW-0812">Transmembrane</keyword>
<evidence type="ECO:0000256" key="2">
    <source>
        <dbReference type="SAM" id="Phobius"/>
    </source>
</evidence>
<proteinExistence type="predicted"/>
<feature type="region of interest" description="Disordered" evidence="1">
    <location>
        <begin position="246"/>
        <end position="280"/>
    </location>
</feature>
<reference evidence="3 4" key="1">
    <citation type="submission" date="2018-11" db="EMBL/GenBank/DDBJ databases">
        <authorList>
            <consortium name="Pathogen Informatics"/>
        </authorList>
    </citation>
    <scope>NUCLEOTIDE SEQUENCE [LARGE SCALE GENOMIC DNA]</scope>
</reference>